<evidence type="ECO:0000313" key="5">
    <source>
        <dbReference type="Proteomes" id="UP000001556"/>
    </source>
</evidence>
<dbReference type="SUPFAM" id="SSF53098">
    <property type="entry name" value="Ribonuclease H-like"/>
    <property type="match status" value="1"/>
</dbReference>
<dbReference type="HOGENOM" id="CLU_045384_1_0_9"/>
<dbReference type="Pfam" id="PF05598">
    <property type="entry name" value="DUF772"/>
    <property type="match status" value="1"/>
</dbReference>
<dbReference type="Proteomes" id="UP000001556">
    <property type="component" value="Chromosome"/>
</dbReference>
<name>A4J1X5_DESRM</name>
<dbReference type="GO" id="GO:0006313">
    <property type="term" value="P:DNA transposition"/>
    <property type="evidence" value="ECO:0007669"/>
    <property type="project" value="InterPro"/>
</dbReference>
<keyword evidence="1" id="KW-0472">Membrane</keyword>
<dbReference type="eggNOG" id="COG3039">
    <property type="taxonomic scope" value="Bacteria"/>
</dbReference>
<evidence type="ECO:0000313" key="4">
    <source>
        <dbReference type="EMBL" id="ABO49078.1"/>
    </source>
</evidence>
<dbReference type="KEGG" id="drm:Dred_0534"/>
<dbReference type="GO" id="GO:0004803">
    <property type="term" value="F:transposase activity"/>
    <property type="evidence" value="ECO:0007669"/>
    <property type="project" value="InterPro"/>
</dbReference>
<sequence length="411" mass="45588">MYLLQPNLFSFEELLKFEPETKLQKVLSVLDLSPALNVVKRAVLGPKGHCVGNMIRALVAKQLEQIPTVAALVKRLSNDIRFRFQCGFSLSKPIPSESTFSRLIQKLAATDETNKTESVMKQIFDNLVKSAKDMGLIDSNCVAIDSSKIDAYEKSKPKKDLQGDKTANWGAKRDTHGNQISWFGYKAHVAVDCHSELPIAIMVTPANTHDAKMAIPLIELVNKALEDSKKPKYYTMDMGYDSKDIYSVVMNDFNAQAIIPINSRGSKDHPEGCDFDGTPICSMGQRMVFWGSDAKAGTNKYRCPHVMGKCDCPYGSAWCSPSSYGLVVKTKVKDDPRMNCIPARGTKNWQSLYNKRTSVERCFGRLKQHLGANSIRTRGLEKVTLHITLSCIALLAGSIAVAKTKRIEQAA</sequence>
<evidence type="ECO:0000256" key="1">
    <source>
        <dbReference type="SAM" id="Phobius"/>
    </source>
</evidence>
<feature type="transmembrane region" description="Helical" evidence="1">
    <location>
        <begin position="383"/>
        <end position="402"/>
    </location>
</feature>
<dbReference type="EMBL" id="CP000612">
    <property type="protein sequence ID" value="ABO49078.1"/>
    <property type="molecule type" value="Genomic_DNA"/>
</dbReference>
<reference evidence="4 5" key="1">
    <citation type="submission" date="2007-03" db="EMBL/GenBank/DDBJ databases">
        <title>Complete sequence of Desulfotomaculum reducens MI-1.</title>
        <authorList>
            <consortium name="US DOE Joint Genome Institute"/>
            <person name="Copeland A."/>
            <person name="Lucas S."/>
            <person name="Lapidus A."/>
            <person name="Barry K."/>
            <person name="Detter J.C."/>
            <person name="Glavina del Rio T."/>
            <person name="Hammon N."/>
            <person name="Israni S."/>
            <person name="Dalin E."/>
            <person name="Tice H."/>
            <person name="Pitluck S."/>
            <person name="Sims D."/>
            <person name="Brettin T."/>
            <person name="Bruce D."/>
            <person name="Han C."/>
            <person name="Tapia R."/>
            <person name="Schmutz J."/>
            <person name="Larimer F."/>
            <person name="Land M."/>
            <person name="Hauser L."/>
            <person name="Kyrpides N."/>
            <person name="Kim E."/>
            <person name="Tebo B.M."/>
            <person name="Richardson P."/>
        </authorList>
    </citation>
    <scope>NUCLEOTIDE SEQUENCE [LARGE SCALE GENOMIC DNA]</scope>
    <source>
        <strain evidence="4 5">MI-1</strain>
    </source>
</reference>
<dbReference type="InterPro" id="IPR002559">
    <property type="entry name" value="Transposase_11"/>
</dbReference>
<proteinExistence type="predicted"/>
<keyword evidence="1" id="KW-1133">Transmembrane helix</keyword>
<protein>
    <submittedName>
        <fullName evidence="4">Transposase, IS4 family</fullName>
    </submittedName>
</protein>
<feature type="domain" description="Transposase InsH N-terminal" evidence="3">
    <location>
        <begin position="16"/>
        <end position="105"/>
    </location>
</feature>
<dbReference type="Pfam" id="PF01609">
    <property type="entry name" value="DDE_Tnp_1"/>
    <property type="match status" value="1"/>
</dbReference>
<evidence type="ECO:0000259" key="2">
    <source>
        <dbReference type="Pfam" id="PF01609"/>
    </source>
</evidence>
<dbReference type="GO" id="GO:0003677">
    <property type="term" value="F:DNA binding"/>
    <property type="evidence" value="ECO:0007669"/>
    <property type="project" value="InterPro"/>
</dbReference>
<dbReference type="InterPro" id="IPR012337">
    <property type="entry name" value="RNaseH-like_sf"/>
</dbReference>
<feature type="domain" description="Transposase IS4-like" evidence="2">
    <location>
        <begin position="140"/>
        <end position="395"/>
    </location>
</feature>
<dbReference type="AlphaFoldDB" id="A4J1X5"/>
<keyword evidence="5" id="KW-1185">Reference proteome</keyword>
<dbReference type="RefSeq" id="WP_011876915.1">
    <property type="nucleotide sequence ID" value="NC_009253.1"/>
</dbReference>
<organism evidence="4 5">
    <name type="scientific">Desulforamulus reducens (strain ATCC BAA-1160 / DSM 100696 / MI-1)</name>
    <name type="common">Desulfotomaculum reducens</name>
    <dbReference type="NCBI Taxonomy" id="349161"/>
    <lineage>
        <taxon>Bacteria</taxon>
        <taxon>Bacillati</taxon>
        <taxon>Bacillota</taxon>
        <taxon>Clostridia</taxon>
        <taxon>Eubacteriales</taxon>
        <taxon>Peptococcaceae</taxon>
        <taxon>Desulforamulus</taxon>
    </lineage>
</organism>
<gene>
    <name evidence="4" type="ordered locus">Dred_0534</name>
</gene>
<dbReference type="PANTHER" id="PTHR35604:SF2">
    <property type="entry name" value="TRANSPOSASE INSH FOR INSERTION SEQUENCE ELEMENT IS5A-RELATED"/>
    <property type="match status" value="1"/>
</dbReference>
<dbReference type="PANTHER" id="PTHR35604">
    <property type="entry name" value="TRANSPOSASE INSH FOR INSERTION SEQUENCE ELEMENT IS5A-RELATED"/>
    <property type="match status" value="1"/>
</dbReference>
<accession>A4J1X5</accession>
<dbReference type="STRING" id="349161.Dred_0534"/>
<evidence type="ECO:0000259" key="3">
    <source>
        <dbReference type="Pfam" id="PF05598"/>
    </source>
</evidence>
<keyword evidence="1" id="KW-0812">Transmembrane</keyword>
<dbReference type="InterPro" id="IPR008490">
    <property type="entry name" value="Transposase_InsH_N"/>
</dbReference>
<dbReference type="OrthoDB" id="5751230at2"/>